<protein>
    <recommendedName>
        <fullName evidence="3">5-bromo-4-chloroindolyl phosphate hydrolysis protein</fullName>
    </recommendedName>
</protein>
<evidence type="ECO:0000313" key="2">
    <source>
        <dbReference type="Proteomes" id="UP000317430"/>
    </source>
</evidence>
<comment type="caution">
    <text evidence="1">The sequence shown here is derived from an EMBL/GenBank/DDBJ whole genome shotgun (WGS) entry which is preliminary data.</text>
</comment>
<dbReference type="Proteomes" id="UP000317430">
    <property type="component" value="Unassembled WGS sequence"/>
</dbReference>
<evidence type="ECO:0008006" key="3">
    <source>
        <dbReference type="Google" id="ProtNLM"/>
    </source>
</evidence>
<gene>
    <name evidence="1" type="ORF">FRX57_05605</name>
</gene>
<organism evidence="1 2">
    <name type="scientific">Streptococcus cuniculipharyngis</name>
    <dbReference type="NCBI Taxonomy" id="1562651"/>
    <lineage>
        <taxon>Bacteria</taxon>
        <taxon>Bacillati</taxon>
        <taxon>Bacillota</taxon>
        <taxon>Bacilli</taxon>
        <taxon>Lactobacillales</taxon>
        <taxon>Streptococcaceae</taxon>
        <taxon>Streptococcus</taxon>
    </lineage>
</organism>
<dbReference type="RefSeq" id="WP_146567536.1">
    <property type="nucleotide sequence ID" value="NZ_VOHL01000004.1"/>
</dbReference>
<keyword evidence="2" id="KW-1185">Reference proteome</keyword>
<evidence type="ECO:0000313" key="1">
    <source>
        <dbReference type="EMBL" id="TWS97397.1"/>
    </source>
</evidence>
<name>A0A5C5SCU2_9STRE</name>
<proteinExistence type="predicted"/>
<dbReference type="EMBL" id="VOHL01000004">
    <property type="protein sequence ID" value="TWS97397.1"/>
    <property type="molecule type" value="Genomic_DNA"/>
</dbReference>
<sequence>MKKRTKRAGLIFALSILGVGIDFAGGDLCLLTAFSLMGVATSATMLMLPSKNRLEQVNTKTRLLDLKETINRCDRQLKLLENYLDEKSYTQYAILARQLLPQLAEIGQEAKQLKDDMDLNIYKRISKKVEVTTTDIKVQLEALNMPTDSQPASMEEEKLMKLAPELMTIYRNIQIDHQTITEKIKTSNSHNKAELTALHEAEMARFHDILSGYLYIKESPKNYYKADERLASAKQAMETFDKDLDETIRQLNENDLQDFEISLRMMAQKNQTSPNDNY</sequence>
<reference evidence="1 2" key="1">
    <citation type="submission" date="2019-08" db="EMBL/GenBank/DDBJ databases">
        <authorList>
            <person name="Lei W."/>
        </authorList>
    </citation>
    <scope>NUCLEOTIDE SEQUENCE [LARGE SCALE GENOMIC DNA]</scope>
    <source>
        <strain evidence="1 2">CCUG 66496</strain>
    </source>
</reference>
<dbReference type="AlphaFoldDB" id="A0A5C5SCU2"/>
<dbReference type="OrthoDB" id="2236717at2"/>
<accession>A0A5C5SCU2</accession>